<dbReference type="GO" id="GO:0004519">
    <property type="term" value="F:endonuclease activity"/>
    <property type="evidence" value="ECO:0007669"/>
    <property type="project" value="UniProtKB-KW"/>
</dbReference>
<dbReference type="Proteomes" id="UP000018227">
    <property type="component" value="Unassembled WGS sequence"/>
</dbReference>
<feature type="domain" description="CRISPR type III-associated protein" evidence="9">
    <location>
        <begin position="18"/>
        <end position="200"/>
    </location>
</feature>
<dbReference type="InterPro" id="IPR005537">
    <property type="entry name" value="RAMP_III_fam"/>
</dbReference>
<organism evidence="10 11">
    <name type="scientific">Catonella morbi ATCC 51271</name>
    <dbReference type="NCBI Taxonomy" id="592026"/>
    <lineage>
        <taxon>Bacteria</taxon>
        <taxon>Bacillati</taxon>
        <taxon>Bacillota</taxon>
        <taxon>Clostridia</taxon>
        <taxon>Lachnospirales</taxon>
        <taxon>Lachnospiraceae</taxon>
        <taxon>Catonella</taxon>
    </lineage>
</organism>
<evidence type="ECO:0000256" key="6">
    <source>
        <dbReference type="ARBA" id="ARBA00022884"/>
    </source>
</evidence>
<dbReference type="eggNOG" id="COG1337">
    <property type="taxonomic scope" value="Bacteria"/>
</dbReference>
<comment type="similarity">
    <text evidence="1">Belongs to the CRISPR-associated Csm3 family.</text>
</comment>
<dbReference type="PANTHER" id="PTHR35579:SF3">
    <property type="entry name" value="CRISPR SYSTEM CMS ENDORIBONUCLEASE CSM3"/>
    <property type="match status" value="1"/>
</dbReference>
<comment type="caution">
    <text evidence="10">The sequence shown here is derived from an EMBL/GenBank/DDBJ whole genome shotgun (WGS) entry which is preliminary data.</text>
</comment>
<dbReference type="InterPro" id="IPR013412">
    <property type="entry name" value="CRISPR-assoc_RAMP_Csm3"/>
</dbReference>
<evidence type="ECO:0000313" key="11">
    <source>
        <dbReference type="Proteomes" id="UP000018227"/>
    </source>
</evidence>
<dbReference type="PANTHER" id="PTHR35579">
    <property type="entry name" value="CRISPR SYSTEM CMS ENDORIBONUCLEASE CSM3"/>
    <property type="match status" value="1"/>
</dbReference>
<evidence type="ECO:0000256" key="8">
    <source>
        <dbReference type="ARBA" id="ARBA00033183"/>
    </source>
</evidence>
<sequence>MINRRGIMFAKIEISGIVEAVTGIHIGGNDQFSAIGAVDSPVIRDKMSDNPIIPGSSLKGKLRSLLARQYNTGMVKDCNEDDVRIKRLFGSSKKDEKGRIYASRLIFSDLMLDNAKELKEIGVSVTEVKFENTINRLTAIANPRQIERAIRGTRYKLNIIYNLENEAEFEEDMKTLKDGMRLIEYDYIGGHGSRGYGKIKFEKLEIKCVTGQIADDKLEKAVKILKGDE</sequence>
<evidence type="ECO:0000256" key="2">
    <source>
        <dbReference type="ARBA" id="ARBA00022150"/>
    </source>
</evidence>
<dbReference type="GO" id="GO:0051607">
    <property type="term" value="P:defense response to virus"/>
    <property type="evidence" value="ECO:0007669"/>
    <property type="project" value="UniProtKB-KW"/>
</dbReference>
<evidence type="ECO:0000256" key="1">
    <source>
        <dbReference type="ARBA" id="ARBA00006342"/>
    </source>
</evidence>
<gene>
    <name evidence="10" type="ORF">GCWU0000282_001833</name>
</gene>
<protein>
    <recommendedName>
        <fullName evidence="2">CRISPR system Cms endoribonuclease Csm3</fullName>
    </recommendedName>
    <alternativeName>
        <fullName evidence="8">CRISPR type III A-associated RAMP protein Csm3</fullName>
    </alternativeName>
</protein>
<dbReference type="AlphaFoldDB" id="V2Y4E4"/>
<accession>V2Y4E4</accession>
<evidence type="ECO:0000256" key="3">
    <source>
        <dbReference type="ARBA" id="ARBA00022722"/>
    </source>
</evidence>
<proteinExistence type="inferred from homology"/>
<dbReference type="Pfam" id="PF03787">
    <property type="entry name" value="RAMPs"/>
    <property type="match status" value="1"/>
</dbReference>
<keyword evidence="5" id="KW-0378">Hydrolase</keyword>
<keyword evidence="6" id="KW-0694">RNA-binding</keyword>
<reference evidence="10 11" key="1">
    <citation type="submission" date="2013-06" db="EMBL/GenBank/DDBJ databases">
        <authorList>
            <person name="Weinstock G."/>
            <person name="Sodergren E."/>
            <person name="Clifton S."/>
            <person name="Fulton L."/>
            <person name="Fulton B."/>
            <person name="Courtney L."/>
            <person name="Fronick C."/>
            <person name="Harrison M."/>
            <person name="Strong C."/>
            <person name="Farmer C."/>
            <person name="Delahaunty K."/>
            <person name="Markovic C."/>
            <person name="Hall O."/>
            <person name="Minx P."/>
            <person name="Tomlinson C."/>
            <person name="Mitreva M."/>
            <person name="Nelson J."/>
            <person name="Hou S."/>
            <person name="Wollam A."/>
            <person name="Pepin K.H."/>
            <person name="Johnson M."/>
            <person name="Bhonagiri V."/>
            <person name="Nash W.E."/>
            <person name="Warren W."/>
            <person name="Chinwalla A."/>
            <person name="Mardis E.R."/>
            <person name="Wilson R.K."/>
        </authorList>
    </citation>
    <scope>NUCLEOTIDE SEQUENCE [LARGE SCALE GENOMIC DNA]</scope>
    <source>
        <strain evidence="10 11">ATCC 51271</strain>
    </source>
</reference>
<keyword evidence="3" id="KW-0540">Nuclease</keyword>
<evidence type="ECO:0000256" key="4">
    <source>
        <dbReference type="ARBA" id="ARBA00022759"/>
    </source>
</evidence>
<dbReference type="EMBL" id="ACIL03000013">
    <property type="protein sequence ID" value="ESL02962.1"/>
    <property type="molecule type" value="Genomic_DNA"/>
</dbReference>
<dbReference type="STRING" id="592026.GCWU0000282_001833"/>
<dbReference type="NCBIfam" id="TIGR02582">
    <property type="entry name" value="cas7_TM1809"/>
    <property type="match status" value="1"/>
</dbReference>
<keyword evidence="4" id="KW-0255">Endonuclease</keyword>
<evidence type="ECO:0000313" key="10">
    <source>
        <dbReference type="EMBL" id="ESL02962.1"/>
    </source>
</evidence>
<name>V2Y4E4_9FIRM</name>
<evidence type="ECO:0000256" key="7">
    <source>
        <dbReference type="ARBA" id="ARBA00023118"/>
    </source>
</evidence>
<dbReference type="GO" id="GO:0016787">
    <property type="term" value="F:hydrolase activity"/>
    <property type="evidence" value="ECO:0007669"/>
    <property type="project" value="UniProtKB-KW"/>
</dbReference>
<keyword evidence="7" id="KW-0051">Antiviral defense</keyword>
<dbReference type="InterPro" id="IPR052216">
    <property type="entry name" value="CRISPR_Csm3_endoribonuclease"/>
</dbReference>
<keyword evidence="11" id="KW-1185">Reference proteome</keyword>
<dbReference type="HOGENOM" id="CLU_067743_0_0_9"/>
<evidence type="ECO:0000256" key="5">
    <source>
        <dbReference type="ARBA" id="ARBA00022801"/>
    </source>
</evidence>
<dbReference type="GO" id="GO:0003723">
    <property type="term" value="F:RNA binding"/>
    <property type="evidence" value="ECO:0007669"/>
    <property type="project" value="UniProtKB-KW"/>
</dbReference>
<evidence type="ECO:0000259" key="9">
    <source>
        <dbReference type="Pfam" id="PF03787"/>
    </source>
</evidence>